<evidence type="ECO:0000313" key="3">
    <source>
        <dbReference type="EMBL" id="MDV3662701.1"/>
    </source>
</evidence>
<keyword evidence="3" id="KW-0378">Hydrolase</keyword>
<evidence type="ECO:0000313" key="2">
    <source>
        <dbReference type="EMBL" id="DAC75007.1"/>
    </source>
</evidence>
<reference evidence="2" key="8">
    <citation type="journal article" date="2018" name="J. ISSAAS">
        <title>In Silico Identification of Three Types of Integrative and Conjugative Elements (ICEs) in Elizabethkingia anophelis Strains Isolated from Around the World.</title>
        <authorList>
            <person name="Xu J."/>
            <person name="Pei D."/>
            <person name="Nicholson A."/>
            <person name="Lan Y."/>
            <person name="Xia Q."/>
        </authorList>
    </citation>
    <scope>NUCLEOTIDE SEQUENCE</scope>
</reference>
<dbReference type="GO" id="GO:0004519">
    <property type="term" value="F:endonuclease activity"/>
    <property type="evidence" value="ECO:0007669"/>
    <property type="project" value="UniProtKB-KW"/>
</dbReference>
<evidence type="ECO:0000259" key="1">
    <source>
        <dbReference type="SMART" id="SM00507"/>
    </source>
</evidence>
<gene>
    <name evidence="3" type="ORF">CMU51_01335</name>
</gene>
<dbReference type="RefSeq" id="WP_058877895.1">
    <property type="nucleotide sequence ID" value="NZ_CP077751.1"/>
</dbReference>
<reference evidence="2" key="6">
    <citation type="journal article" date="2017" name="Nat. Commun.">
        <title>Evolutionary dynamics and genomic features of the Elizabethkingia anophelis 2015 to 2016 Wisconsin outbreak strain.</title>
        <authorList>
            <person name="Perrin A."/>
            <person name="Larsonneur E."/>
            <person name="Nicholson A.C."/>
            <person name="Edwards D.J."/>
            <person name="Gundlach K.M."/>
            <person name="Whitney A.M."/>
            <person name="Gulvik C.A."/>
            <person name="Bell M.E."/>
            <person name="Rendueles O."/>
            <person name="Cury J."/>
            <person name="Hugon P."/>
            <person name="Clermont D."/>
            <person name="Enouf V."/>
            <person name="Loparev V."/>
            <person name="Juieng P."/>
            <person name="Monson T."/>
            <person name="Warshauer D."/>
            <person name="Elbadawi L.I."/>
            <person name="Walters M.S."/>
            <person name="Crist M.B."/>
            <person name="Noble-Wang J."/>
            <person name="Borlaug G."/>
            <person name="Rocha E.P.C."/>
            <person name="Criscuolo A."/>
            <person name="Touchon M."/>
            <person name="Davis J.P."/>
            <person name="Holt K.E."/>
            <person name="McQuiston J.R."/>
            <person name="Brisse S."/>
        </authorList>
    </citation>
    <scope>NUCLEOTIDE SEQUENCE</scope>
</reference>
<protein>
    <submittedName>
        <fullName evidence="3">HNH endonuclease</fullName>
    </submittedName>
</protein>
<keyword evidence="3" id="KW-0255">Endonuclease</keyword>
<reference evidence="2" key="1">
    <citation type="journal article" date="2014" name="Genome Biol. Evol.">
        <title>Comparative genomic analysis of malaria mosquito vector-associated novel pathogen Elizabethkingia anophelis.</title>
        <authorList>
            <person name="Teo J."/>
            <person name="Tan S.Y."/>
            <person name="Liu Y."/>
            <person name="Tay M."/>
            <person name="Ding Y."/>
            <person name="Li Y."/>
            <person name="Kjelleberg S."/>
            <person name="Givskov M."/>
            <person name="Lin R.T."/>
            <person name="Yang L."/>
        </authorList>
    </citation>
    <scope>NUCLEOTIDE SEQUENCE</scope>
</reference>
<reference evidence="2" key="7">
    <citation type="journal article" date="2017" name="Sci. Rep.">
        <title>Genomic features, phylogenetic relationships, and comparative genomics of Elizabethkingia anophelis strain EM361-97 isolated in Taiwan.</title>
        <authorList>
            <person name="Lin J.N."/>
            <person name="Lai C.H."/>
            <person name="Yang C.H."/>
            <person name="Huang Y.H."/>
            <person name="Lin H.H."/>
        </authorList>
    </citation>
    <scope>NUCLEOTIDE SEQUENCE</scope>
</reference>
<dbReference type="AlphaFoldDB" id="A0A455ZDU7"/>
<reference evidence="2" key="3">
    <citation type="journal article" date="2016" name="Genome Announc.">
        <title>Complete Genome Sequences of Four Strains from the 2015-2016 Elizabethkingia anophelis Outbreak.</title>
        <authorList>
            <person name="Nicholson A.C."/>
            <person name="Whitney A.M."/>
            <person name="Emery B.D."/>
            <person name="Bell M.E."/>
            <person name="Gartin J.T."/>
            <person name="Humrighouse B.W."/>
            <person name="Loparev V.N."/>
            <person name="Batra D."/>
            <person name="Sheth M."/>
            <person name="Rowe L.A."/>
            <person name="Juieng P."/>
            <person name="Knipe K."/>
            <person name="Gulvik C."/>
            <person name="McQuiston J.R."/>
        </authorList>
    </citation>
    <scope>NUCLEOTIDE SEQUENCE</scope>
</reference>
<dbReference type="EMBL" id="NWGY01000001">
    <property type="protein sequence ID" value="MDV3662701.1"/>
    <property type="molecule type" value="Genomic_DNA"/>
</dbReference>
<reference evidence="2" key="2">
    <citation type="journal article" date="2014" name="PLoS ONE">
        <title>Insights from the genome annotation of Elizabethkingia anophelis from the malaria vector Anopheles gambiae.</title>
        <authorList>
            <person name="Kukutla P."/>
            <person name="Lindberg B.G."/>
            <person name="Pei D."/>
            <person name="Rayl M."/>
            <person name="Yu W."/>
            <person name="Steritz M."/>
            <person name="Faye I."/>
            <person name="Xu J."/>
        </authorList>
    </citation>
    <scope>NUCLEOTIDE SEQUENCE</scope>
</reference>
<dbReference type="Proteomes" id="UP001189000">
    <property type="component" value="Unassembled WGS sequence"/>
</dbReference>
<sequence length="222" mass="25893">MAVPQDYIFRIRDTYVRTLADDTEIDNDLNNNKKWSEGYKSFKSNIREHLRMQHNGRCAFCRCRVSTGTSWSNLEHIVPKKKYPQFEFLPQNLAYCCTRCNFGKGEGVTLSNPLQDRTQQLYPDNSAGFNIVNPYYDNFEDHINFIDDVIIVAENNSDKGNETIKFYKLYRPELAEERAFELRLDQEGVSHQLLARLTEPGLEQEVVNQINAIISRIPTWTL</sequence>
<organism evidence="2">
    <name type="scientific">Elizabethkingia anophelis</name>
    <dbReference type="NCBI Taxonomy" id="1117645"/>
    <lineage>
        <taxon>Bacteria</taxon>
        <taxon>Pseudomonadati</taxon>
        <taxon>Bacteroidota</taxon>
        <taxon>Flavobacteriia</taxon>
        <taxon>Flavobacteriales</taxon>
        <taxon>Weeksellaceae</taxon>
        <taxon>Elizabethkingia</taxon>
    </lineage>
</organism>
<reference evidence="3" key="9">
    <citation type="submission" date="2023-02" db="EMBL/GenBank/DDBJ databases">
        <title>Elizabethkingia anophelis draft genomes.</title>
        <authorList>
            <person name="Nicholson A.C."/>
            <person name="Whitney A.M."/>
            <person name="Humrighouse B.W."/>
            <person name="Villarma A."/>
            <person name="Bell M."/>
            <person name="Mcquiston J."/>
        </authorList>
    </citation>
    <scope>NUCLEOTIDE SEQUENCE</scope>
    <source>
        <strain evidence="3">B4955</strain>
    </source>
</reference>
<name>A0A455ZDU7_9FLAO</name>
<proteinExistence type="predicted"/>
<dbReference type="EMBL" id="BK010598">
    <property type="protein sequence ID" value="DAC75007.1"/>
    <property type="molecule type" value="Genomic_DNA"/>
</dbReference>
<dbReference type="CDD" id="cd00085">
    <property type="entry name" value="HNHc"/>
    <property type="match status" value="1"/>
</dbReference>
<feature type="domain" description="HNH nuclease" evidence="1">
    <location>
        <begin position="45"/>
        <end position="102"/>
    </location>
</feature>
<dbReference type="Gene3D" id="1.10.30.50">
    <property type="match status" value="1"/>
</dbReference>
<dbReference type="SMART" id="SM00507">
    <property type="entry name" value="HNHc"/>
    <property type="match status" value="1"/>
</dbReference>
<reference evidence="2" key="4">
    <citation type="journal article" date="2016" name="Sci. Rep.">
        <title>Genomic epidemiology and global diversity of the emerging bacterial pathogen Elizabethkingia anophelis.</title>
        <authorList>
            <person name="Breurec S."/>
            <person name="Criscuolo A."/>
            <person name="Diancourt L."/>
            <person name="Rendueles O."/>
            <person name="Vandenbogaert M."/>
            <person name="Passet V."/>
            <person name="Caro V."/>
            <person name="Rocha E.P."/>
            <person name="Touchon M."/>
            <person name="Brisse S."/>
        </authorList>
    </citation>
    <scope>NUCLEOTIDE SEQUENCE</scope>
</reference>
<keyword evidence="3" id="KW-0540">Nuclease</keyword>
<dbReference type="InterPro" id="IPR003615">
    <property type="entry name" value="HNH_nuc"/>
</dbReference>
<reference evidence="2" key="5">
    <citation type="journal article" date="2017" name="Genome Announc.">
        <title>Complete Circularized Genome Sequences of Four Strains of Elizabethkingia anophelis, Including Two Novel Strains Isolated from Wild-Caught Anopheles sinensis.</title>
        <authorList>
            <person name="Pei D."/>
            <person name="Nicholson A.C."/>
            <person name="Jiang J."/>
            <person name="Chen H."/>
            <person name="Whitney A.M."/>
            <person name="Villarma A."/>
            <person name="Bell M."/>
            <person name="Humrighouse B."/>
            <person name="Rowe L.A."/>
            <person name="Sheth M."/>
            <person name="Batra D."/>
            <person name="Juieng P."/>
            <person name="Loparev V.N."/>
            <person name="McQuiston J.R."/>
            <person name="Lan Y."/>
            <person name="Ma Y."/>
            <person name="Xu J."/>
        </authorList>
    </citation>
    <scope>NUCLEOTIDE SEQUENCE</scope>
</reference>
<accession>A0A455ZDU7</accession>